<dbReference type="RefSeq" id="WP_113046659.1">
    <property type="nucleotide sequence ID" value="NZ_QMFZ01000022.1"/>
</dbReference>
<evidence type="ECO:0008006" key="3">
    <source>
        <dbReference type="Google" id="ProtNLM"/>
    </source>
</evidence>
<dbReference type="EMBL" id="QMFZ01000022">
    <property type="protein sequence ID" value="RBB36772.1"/>
    <property type="molecule type" value="Genomic_DNA"/>
</dbReference>
<dbReference type="InterPro" id="IPR010260">
    <property type="entry name" value="AlpA"/>
</dbReference>
<name>A0A365QSD4_9BURK</name>
<keyword evidence="2" id="KW-1185">Reference proteome</keyword>
<reference evidence="1 2" key="1">
    <citation type="submission" date="2018-06" db="EMBL/GenBank/DDBJ databases">
        <title>Draft genome sequence of Burkholderia reimsis strain BE51 isolated from a French agricultural soil.</title>
        <authorList>
            <person name="Esmaeel Q."/>
        </authorList>
    </citation>
    <scope>NUCLEOTIDE SEQUENCE [LARGE SCALE GENOMIC DNA]</scope>
    <source>
        <strain evidence="1 2">BE51</strain>
    </source>
</reference>
<sequence>MNKSTRDVASRHLSLDSQALTHAAPIVRQLDNALRILRIKQLVERTNLSRATLYVLMASDPTFPKKIKLTARSIGFLESEVDAWIAARAELRNAA</sequence>
<proteinExistence type="predicted"/>
<gene>
    <name evidence="1" type="ORF">DPV79_24250</name>
</gene>
<evidence type="ECO:0000313" key="1">
    <source>
        <dbReference type="EMBL" id="RBB36772.1"/>
    </source>
</evidence>
<dbReference type="InterPro" id="IPR052931">
    <property type="entry name" value="Prophage_regulatory_activator"/>
</dbReference>
<comment type="caution">
    <text evidence="1">The sequence shown here is derived from an EMBL/GenBank/DDBJ whole genome shotgun (WGS) entry which is preliminary data.</text>
</comment>
<protein>
    <recommendedName>
        <fullName evidence="3">AlpA family transcriptional regulator</fullName>
    </recommendedName>
</protein>
<dbReference type="Proteomes" id="UP000252458">
    <property type="component" value="Unassembled WGS sequence"/>
</dbReference>
<accession>A0A365QSD4</accession>
<dbReference type="Pfam" id="PF05930">
    <property type="entry name" value="Phage_AlpA"/>
    <property type="match status" value="1"/>
</dbReference>
<dbReference type="Gene3D" id="1.10.238.160">
    <property type="match status" value="1"/>
</dbReference>
<dbReference type="PANTHER" id="PTHR36154">
    <property type="entry name" value="DNA-BINDING TRANSCRIPTIONAL ACTIVATOR ALPA"/>
    <property type="match status" value="1"/>
</dbReference>
<evidence type="ECO:0000313" key="2">
    <source>
        <dbReference type="Proteomes" id="UP000252458"/>
    </source>
</evidence>
<organism evidence="1 2">
    <name type="scientific">Burkholderia reimsis</name>
    <dbReference type="NCBI Taxonomy" id="2234132"/>
    <lineage>
        <taxon>Bacteria</taxon>
        <taxon>Pseudomonadati</taxon>
        <taxon>Pseudomonadota</taxon>
        <taxon>Betaproteobacteria</taxon>
        <taxon>Burkholderiales</taxon>
        <taxon>Burkholderiaceae</taxon>
        <taxon>Burkholderia</taxon>
    </lineage>
</organism>
<dbReference type="PANTHER" id="PTHR36154:SF1">
    <property type="entry name" value="DNA-BINDING TRANSCRIPTIONAL ACTIVATOR ALPA"/>
    <property type="match status" value="1"/>
</dbReference>
<dbReference type="AlphaFoldDB" id="A0A365QSD4"/>